<dbReference type="EMBL" id="CP013862">
    <property type="protein sequence ID" value="ALX48930.1"/>
    <property type="molecule type" value="Genomic_DNA"/>
</dbReference>
<keyword evidence="3 5" id="KW-1133">Transmembrane helix</keyword>
<dbReference type="KEGG" id="lao:AOX59_10075"/>
<dbReference type="AlphaFoldDB" id="A0A0U3W712"/>
<gene>
    <name evidence="6" type="ORF">AOX59_10075</name>
</gene>
<feature type="transmembrane region" description="Helical" evidence="5">
    <location>
        <begin position="6"/>
        <end position="22"/>
    </location>
</feature>
<dbReference type="InterPro" id="IPR032808">
    <property type="entry name" value="DoxX"/>
</dbReference>
<feature type="transmembrane region" description="Helical" evidence="5">
    <location>
        <begin position="66"/>
        <end position="82"/>
    </location>
</feature>
<name>A0A0U3W712_9BACI</name>
<evidence type="ECO:0000256" key="5">
    <source>
        <dbReference type="SAM" id="Phobius"/>
    </source>
</evidence>
<dbReference type="RefSeq" id="WP_068445235.1">
    <property type="nucleotide sequence ID" value="NZ_CP013862.1"/>
</dbReference>
<dbReference type="OrthoDB" id="2454358at2"/>
<feature type="transmembrane region" description="Helical" evidence="5">
    <location>
        <begin position="42"/>
        <end position="60"/>
    </location>
</feature>
<dbReference type="GO" id="GO:0016020">
    <property type="term" value="C:membrane"/>
    <property type="evidence" value="ECO:0007669"/>
    <property type="project" value="UniProtKB-SubCell"/>
</dbReference>
<evidence type="ECO:0000313" key="6">
    <source>
        <dbReference type="EMBL" id="ALX48930.1"/>
    </source>
</evidence>
<keyword evidence="2 5" id="KW-0812">Transmembrane</keyword>
<evidence type="ECO:0000256" key="1">
    <source>
        <dbReference type="ARBA" id="ARBA00004141"/>
    </source>
</evidence>
<dbReference type="STRING" id="1472767.AOX59_10075"/>
<keyword evidence="4 5" id="KW-0472">Membrane</keyword>
<accession>A0A0U3W712</accession>
<evidence type="ECO:0000256" key="4">
    <source>
        <dbReference type="ARBA" id="ARBA00023136"/>
    </source>
</evidence>
<sequence length="116" mass="12574">MVLISIKGILGLGFIMFGLLKFGSEQMVEGFKHYGYTPGFRIFTGCIEIVAAVLLIAGIWNETSAVIGSFLVVATMIGAIFTHMKVKDQLKDMMIPLILLVLGVIVLVLSLISVLD</sequence>
<dbReference type="Pfam" id="PF13564">
    <property type="entry name" value="DoxX_2"/>
    <property type="match status" value="1"/>
</dbReference>
<reference evidence="6 7" key="1">
    <citation type="submission" date="2016-01" db="EMBL/GenBank/DDBJ databases">
        <title>Complete genome sequence of strain Lentibacillus amyloliquefaciens LAM0015T isolated from saline sediment.</title>
        <authorList>
            <person name="Wang J.-L."/>
            <person name="He M.-X."/>
        </authorList>
    </citation>
    <scope>NUCLEOTIDE SEQUENCE [LARGE SCALE GENOMIC DNA]</scope>
    <source>
        <strain evidence="6 7">LAM0015</strain>
    </source>
</reference>
<organism evidence="6 7">
    <name type="scientific">Lentibacillus amyloliquefaciens</name>
    <dbReference type="NCBI Taxonomy" id="1472767"/>
    <lineage>
        <taxon>Bacteria</taxon>
        <taxon>Bacillati</taxon>
        <taxon>Bacillota</taxon>
        <taxon>Bacilli</taxon>
        <taxon>Bacillales</taxon>
        <taxon>Bacillaceae</taxon>
        <taxon>Lentibacillus</taxon>
    </lineage>
</organism>
<feature type="transmembrane region" description="Helical" evidence="5">
    <location>
        <begin position="94"/>
        <end position="115"/>
    </location>
</feature>
<proteinExistence type="predicted"/>
<evidence type="ECO:0008006" key="8">
    <source>
        <dbReference type="Google" id="ProtNLM"/>
    </source>
</evidence>
<evidence type="ECO:0000313" key="7">
    <source>
        <dbReference type="Proteomes" id="UP000050331"/>
    </source>
</evidence>
<dbReference type="Proteomes" id="UP000050331">
    <property type="component" value="Chromosome"/>
</dbReference>
<evidence type="ECO:0000256" key="2">
    <source>
        <dbReference type="ARBA" id="ARBA00022692"/>
    </source>
</evidence>
<keyword evidence="7" id="KW-1185">Reference proteome</keyword>
<comment type="subcellular location">
    <subcellularLocation>
        <location evidence="1">Membrane</location>
        <topology evidence="1">Multi-pass membrane protein</topology>
    </subcellularLocation>
</comment>
<evidence type="ECO:0000256" key="3">
    <source>
        <dbReference type="ARBA" id="ARBA00022989"/>
    </source>
</evidence>
<protein>
    <recommendedName>
        <fullName evidence="8">DoxX family protein</fullName>
    </recommendedName>
</protein>